<dbReference type="GO" id="GO:0004519">
    <property type="term" value="F:endonuclease activity"/>
    <property type="evidence" value="ECO:0007669"/>
    <property type="project" value="UniProtKB-KW"/>
</dbReference>
<keyword evidence="2" id="KW-0479">Metal-binding</keyword>
<dbReference type="EMBL" id="JACBZY010000001">
    <property type="protein sequence ID" value="NYG99127.1"/>
    <property type="molecule type" value="Genomic_DNA"/>
</dbReference>
<feature type="active site" description="Proton acceptor" evidence="1">
    <location>
        <position position="203"/>
    </location>
</feature>
<feature type="binding site" evidence="2">
    <location>
        <position position="239"/>
    </location>
    <ligand>
        <name>Mg(2+)</name>
        <dbReference type="ChEBI" id="CHEBI:18420"/>
        <note>catalytic</note>
    </ligand>
</feature>
<evidence type="ECO:0000259" key="6">
    <source>
        <dbReference type="SMART" id="SM00892"/>
    </source>
</evidence>
<evidence type="ECO:0000256" key="2">
    <source>
        <dbReference type="PIRSR" id="PIRSR640255-2"/>
    </source>
</evidence>
<proteinExistence type="predicted"/>
<dbReference type="InterPro" id="IPR040255">
    <property type="entry name" value="Non-specific_endonuclease"/>
</dbReference>
<keyword evidence="4" id="KW-0472">Membrane</keyword>
<dbReference type="PANTHER" id="PTHR13966">
    <property type="entry name" value="ENDONUCLEASE RELATED"/>
    <property type="match status" value="1"/>
</dbReference>
<dbReference type="InterPro" id="IPR020821">
    <property type="entry name" value="ENPP1-3/EXOG-like_nuc-like"/>
</dbReference>
<dbReference type="SUPFAM" id="SSF54060">
    <property type="entry name" value="His-Me finger endonucleases"/>
    <property type="match status" value="1"/>
</dbReference>
<organism evidence="7 8">
    <name type="scientific">Schumannella luteola</name>
    <dbReference type="NCBI Taxonomy" id="472059"/>
    <lineage>
        <taxon>Bacteria</taxon>
        <taxon>Bacillati</taxon>
        <taxon>Actinomycetota</taxon>
        <taxon>Actinomycetes</taxon>
        <taxon>Micrococcales</taxon>
        <taxon>Microbacteriaceae</taxon>
        <taxon>Schumannella</taxon>
    </lineage>
</organism>
<evidence type="ECO:0000313" key="7">
    <source>
        <dbReference type="EMBL" id="NYG99127.1"/>
    </source>
</evidence>
<dbReference type="Gene3D" id="3.40.570.10">
    <property type="entry name" value="Extracellular Endonuclease, subunit A"/>
    <property type="match status" value="1"/>
</dbReference>
<evidence type="ECO:0000256" key="4">
    <source>
        <dbReference type="SAM" id="Phobius"/>
    </source>
</evidence>
<evidence type="ECO:0000313" key="8">
    <source>
        <dbReference type="Proteomes" id="UP000553888"/>
    </source>
</evidence>
<gene>
    <name evidence="7" type="ORF">BJ979_001753</name>
</gene>
<dbReference type="InterPro" id="IPR044929">
    <property type="entry name" value="DNA/RNA_non-sp_Endonuclease_sf"/>
</dbReference>
<dbReference type="AlphaFoldDB" id="A0A852YH11"/>
<dbReference type="GO" id="GO:0046872">
    <property type="term" value="F:metal ion binding"/>
    <property type="evidence" value="ECO:0007669"/>
    <property type="project" value="UniProtKB-KW"/>
</dbReference>
<dbReference type="PANTHER" id="PTHR13966:SF5">
    <property type="entry name" value="ENDONUCLEASE G, MITOCHONDRIAL"/>
    <property type="match status" value="1"/>
</dbReference>
<keyword evidence="7" id="KW-0255">Endonuclease</keyword>
<evidence type="ECO:0000256" key="1">
    <source>
        <dbReference type="PIRSR" id="PIRSR640255-1"/>
    </source>
</evidence>
<evidence type="ECO:0000259" key="5">
    <source>
        <dbReference type="SMART" id="SM00477"/>
    </source>
</evidence>
<comment type="caution">
    <text evidence="7">The sequence shown here is derived from an EMBL/GenBank/DDBJ whole genome shotgun (WGS) entry which is preliminary data.</text>
</comment>
<accession>A0A852YH11</accession>
<name>A0A852YH11_9MICO</name>
<dbReference type="Pfam" id="PF01223">
    <property type="entry name" value="Endonuclease_NS"/>
    <property type="match status" value="1"/>
</dbReference>
<keyword evidence="7" id="KW-0378">Hydrolase</keyword>
<dbReference type="CDD" id="cd00091">
    <property type="entry name" value="NUC"/>
    <property type="match status" value="1"/>
</dbReference>
<keyword evidence="7" id="KW-0540">Nuclease</keyword>
<dbReference type="RefSeq" id="WP_246286732.1">
    <property type="nucleotide sequence ID" value="NZ_JACBZY010000001.1"/>
</dbReference>
<dbReference type="Proteomes" id="UP000553888">
    <property type="component" value="Unassembled WGS sequence"/>
</dbReference>
<feature type="compositionally biased region" description="Pro residues" evidence="3">
    <location>
        <begin position="79"/>
        <end position="88"/>
    </location>
</feature>
<feature type="domain" description="DNA/RNA non-specific endonuclease/pyrophosphatase/phosphodiesterase" evidence="6">
    <location>
        <begin position="141"/>
        <end position="359"/>
    </location>
</feature>
<keyword evidence="4" id="KW-0812">Transmembrane</keyword>
<evidence type="ECO:0000256" key="3">
    <source>
        <dbReference type="SAM" id="MobiDB-lite"/>
    </source>
</evidence>
<sequence length="383" mass="41249">MELLFQLVISLPFIMILLWVLYLVIRGAIRVALREHRAAIAAERDALLAGREAQLRATEARLAGLEARLAAGGAAAAPAPAPAAPAAPPASAAAPPIPGEIHPDVTGRGEDARMSGYDVDFLAQPVPLPTPAEGRELTPLDSTHFSIGFDTHRKLAAFTAVNIDGAKLVDLGRGDDWHLDGRIPDDQQTGPEVYARNDLDRGHLVRRRDPVWGDAAAAKKANVDTFAYTNAAPQSSAFNQKPELWLGLEDYVLEATEGSDARVSVFTGPVFASDDPLYRGTHIPQRFWKVAAWVVDGELRATGYVLDQTALVAKYRRGDDAREVAAGDPDLGAFRTFQVPIDDVASLTALGFGPLIAADRMTRATLGPEDRWLELDSPAALRF</sequence>
<keyword evidence="4" id="KW-1133">Transmembrane helix</keyword>
<feature type="region of interest" description="Disordered" evidence="3">
    <location>
        <begin position="78"/>
        <end position="109"/>
    </location>
</feature>
<protein>
    <submittedName>
        <fullName evidence="7">Endonuclease G</fullName>
    </submittedName>
</protein>
<dbReference type="InterPro" id="IPR044925">
    <property type="entry name" value="His-Me_finger_sf"/>
</dbReference>
<keyword evidence="8" id="KW-1185">Reference proteome</keyword>
<dbReference type="SMART" id="SM00477">
    <property type="entry name" value="NUC"/>
    <property type="match status" value="1"/>
</dbReference>
<feature type="domain" description="ENPP1-3/EXOG-like endonuclease/phosphodiesterase" evidence="5">
    <location>
        <begin position="142"/>
        <end position="359"/>
    </location>
</feature>
<reference evidence="7 8" key="1">
    <citation type="submission" date="2020-07" db="EMBL/GenBank/DDBJ databases">
        <title>Sequencing the genomes of 1000 actinobacteria strains.</title>
        <authorList>
            <person name="Klenk H.-P."/>
        </authorList>
    </citation>
    <scope>NUCLEOTIDE SEQUENCE [LARGE SCALE GENOMIC DNA]</scope>
    <source>
        <strain evidence="7 8">DSM 23141</strain>
    </source>
</reference>
<dbReference type="SMART" id="SM00892">
    <property type="entry name" value="Endonuclease_NS"/>
    <property type="match status" value="1"/>
</dbReference>
<dbReference type="GO" id="GO:0016787">
    <property type="term" value="F:hydrolase activity"/>
    <property type="evidence" value="ECO:0007669"/>
    <property type="project" value="InterPro"/>
</dbReference>
<feature type="transmembrane region" description="Helical" evidence="4">
    <location>
        <begin position="6"/>
        <end position="25"/>
    </location>
</feature>
<dbReference type="GO" id="GO:0003676">
    <property type="term" value="F:nucleic acid binding"/>
    <property type="evidence" value="ECO:0007669"/>
    <property type="project" value="InterPro"/>
</dbReference>
<dbReference type="InterPro" id="IPR001604">
    <property type="entry name" value="Endo_G_ENPP1-like_dom"/>
</dbReference>